<dbReference type="OrthoDB" id="41266at2759"/>
<dbReference type="PANTHER" id="PTHR45909:SF1">
    <property type="entry name" value="ADP-RIBOSYLATION FACTOR-RELATED PROTEIN 1"/>
    <property type="match status" value="1"/>
</dbReference>
<protein>
    <recommendedName>
        <fullName evidence="3">Signal recognition particle receptor subunit beta</fullName>
    </recommendedName>
</protein>
<dbReference type="GO" id="GO:0005525">
    <property type="term" value="F:GTP binding"/>
    <property type="evidence" value="ECO:0007669"/>
    <property type="project" value="UniProtKB-KW"/>
</dbReference>
<evidence type="ECO:0000256" key="9">
    <source>
        <dbReference type="ARBA" id="ARBA00023136"/>
    </source>
</evidence>
<evidence type="ECO:0000256" key="5">
    <source>
        <dbReference type="ARBA" id="ARBA00022741"/>
    </source>
</evidence>
<evidence type="ECO:0000256" key="2">
    <source>
        <dbReference type="ARBA" id="ARBA00005619"/>
    </source>
</evidence>
<keyword evidence="9 11" id="KW-0472">Membrane</keyword>
<dbReference type="Pfam" id="PF09439">
    <property type="entry name" value="SRPRB"/>
    <property type="match status" value="1"/>
</dbReference>
<evidence type="ECO:0000256" key="10">
    <source>
        <dbReference type="ARBA" id="ARBA00023170"/>
    </source>
</evidence>
<dbReference type="AlphaFoldDB" id="A0A9P0H8C6"/>
<dbReference type="Gene3D" id="3.40.50.300">
    <property type="entry name" value="P-loop containing nucleotide triphosphate hydrolases"/>
    <property type="match status" value="1"/>
</dbReference>
<reference evidence="12" key="1">
    <citation type="submission" date="2022-01" db="EMBL/GenBank/DDBJ databases">
        <authorList>
            <person name="King R."/>
        </authorList>
    </citation>
    <scope>NUCLEOTIDE SEQUENCE</scope>
</reference>
<keyword evidence="4 11" id="KW-0812">Transmembrane</keyword>
<dbReference type="Proteomes" id="UP001152798">
    <property type="component" value="Chromosome 3"/>
</dbReference>
<keyword evidence="7 11" id="KW-1133">Transmembrane helix</keyword>
<dbReference type="InterPro" id="IPR019009">
    <property type="entry name" value="SRP_receptor_beta_su"/>
</dbReference>
<dbReference type="EMBL" id="OV725079">
    <property type="protein sequence ID" value="CAH1397278.1"/>
    <property type="molecule type" value="Genomic_DNA"/>
</dbReference>
<evidence type="ECO:0000313" key="13">
    <source>
        <dbReference type="Proteomes" id="UP001152798"/>
    </source>
</evidence>
<evidence type="ECO:0000256" key="1">
    <source>
        <dbReference type="ARBA" id="ARBA00004389"/>
    </source>
</evidence>
<dbReference type="InterPro" id="IPR027417">
    <property type="entry name" value="P-loop_NTPase"/>
</dbReference>
<comment type="similarity">
    <text evidence="2">Belongs to the SRP receptor beta subunit family.</text>
</comment>
<dbReference type="PROSITE" id="PS51417">
    <property type="entry name" value="ARF"/>
    <property type="match status" value="1"/>
</dbReference>
<proteinExistence type="inferred from homology"/>
<dbReference type="CDD" id="cd04105">
    <property type="entry name" value="SR_beta"/>
    <property type="match status" value="1"/>
</dbReference>
<dbReference type="PANTHER" id="PTHR45909">
    <property type="entry name" value="ADP-RIBOSYLATION FACTOR-RELATED PROTEIN 1"/>
    <property type="match status" value="1"/>
</dbReference>
<evidence type="ECO:0000256" key="8">
    <source>
        <dbReference type="ARBA" id="ARBA00023134"/>
    </source>
</evidence>
<dbReference type="SUPFAM" id="SSF52540">
    <property type="entry name" value="P-loop containing nucleoside triphosphate hydrolases"/>
    <property type="match status" value="1"/>
</dbReference>
<dbReference type="GO" id="GO:0005789">
    <property type="term" value="C:endoplasmic reticulum membrane"/>
    <property type="evidence" value="ECO:0007669"/>
    <property type="project" value="UniProtKB-SubCell"/>
</dbReference>
<feature type="transmembrane region" description="Helical" evidence="11">
    <location>
        <begin position="12"/>
        <end position="30"/>
    </location>
</feature>
<evidence type="ECO:0000256" key="11">
    <source>
        <dbReference type="SAM" id="Phobius"/>
    </source>
</evidence>
<accession>A0A9P0H8C6</accession>
<name>A0A9P0H8C6_NEZVI</name>
<dbReference type="GO" id="GO:0003924">
    <property type="term" value="F:GTPase activity"/>
    <property type="evidence" value="ECO:0007669"/>
    <property type="project" value="TreeGrafter"/>
</dbReference>
<keyword evidence="13" id="KW-1185">Reference proteome</keyword>
<evidence type="ECO:0000256" key="6">
    <source>
        <dbReference type="ARBA" id="ARBA00022824"/>
    </source>
</evidence>
<keyword evidence="10" id="KW-0675">Receptor</keyword>
<sequence>MLEMGLNDKLSLQIITAVVVIFLTLVILILRSKRIGRKAVLLTGVCDSGKTLLFARLAHNKFIHTYTSVKENLAYYRNEKGTLQLIDVPGNERVRNRYLDEYKSSARALVFVVDSCSIQKEIKDVAEYLYNLLTDKTVINNCRNILILCNKQDVPMAKDAGVIKSLLEKEINTVRETKASQLLSTDENSMDNRIKLGSPGQDFTFDQVLPKVQFAESFAVDKEDVGPNLDELKKWLRAVSG</sequence>
<dbReference type="GO" id="GO:0034067">
    <property type="term" value="P:protein localization to Golgi apparatus"/>
    <property type="evidence" value="ECO:0007669"/>
    <property type="project" value="TreeGrafter"/>
</dbReference>
<keyword evidence="5" id="KW-0547">Nucleotide-binding</keyword>
<dbReference type="InterPro" id="IPR024156">
    <property type="entry name" value="Small_GTPase_ARF"/>
</dbReference>
<evidence type="ECO:0000313" key="12">
    <source>
        <dbReference type="EMBL" id="CAH1397278.1"/>
    </source>
</evidence>
<keyword evidence="8" id="KW-0342">GTP-binding</keyword>
<organism evidence="12 13">
    <name type="scientific">Nezara viridula</name>
    <name type="common">Southern green stink bug</name>
    <name type="synonym">Cimex viridulus</name>
    <dbReference type="NCBI Taxonomy" id="85310"/>
    <lineage>
        <taxon>Eukaryota</taxon>
        <taxon>Metazoa</taxon>
        <taxon>Ecdysozoa</taxon>
        <taxon>Arthropoda</taxon>
        <taxon>Hexapoda</taxon>
        <taxon>Insecta</taxon>
        <taxon>Pterygota</taxon>
        <taxon>Neoptera</taxon>
        <taxon>Paraneoptera</taxon>
        <taxon>Hemiptera</taxon>
        <taxon>Heteroptera</taxon>
        <taxon>Panheteroptera</taxon>
        <taxon>Pentatomomorpha</taxon>
        <taxon>Pentatomoidea</taxon>
        <taxon>Pentatomidae</taxon>
        <taxon>Pentatominae</taxon>
        <taxon>Nezara</taxon>
    </lineage>
</organism>
<comment type="subcellular location">
    <subcellularLocation>
        <location evidence="1">Endoplasmic reticulum membrane</location>
        <topology evidence="1">Single-pass membrane protein</topology>
    </subcellularLocation>
</comment>
<evidence type="ECO:0000256" key="7">
    <source>
        <dbReference type="ARBA" id="ARBA00022989"/>
    </source>
</evidence>
<gene>
    <name evidence="12" type="ORF">NEZAVI_LOCUS7135</name>
</gene>
<dbReference type="GO" id="GO:0043001">
    <property type="term" value="P:Golgi to plasma membrane protein transport"/>
    <property type="evidence" value="ECO:0007669"/>
    <property type="project" value="TreeGrafter"/>
</dbReference>
<dbReference type="GO" id="GO:0006886">
    <property type="term" value="P:intracellular protein transport"/>
    <property type="evidence" value="ECO:0007669"/>
    <property type="project" value="TreeGrafter"/>
</dbReference>
<dbReference type="GO" id="GO:0005794">
    <property type="term" value="C:Golgi apparatus"/>
    <property type="evidence" value="ECO:0007669"/>
    <property type="project" value="TreeGrafter"/>
</dbReference>
<keyword evidence="6" id="KW-0256">Endoplasmic reticulum</keyword>
<evidence type="ECO:0000256" key="3">
    <source>
        <dbReference type="ARBA" id="ARBA00020256"/>
    </source>
</evidence>
<evidence type="ECO:0000256" key="4">
    <source>
        <dbReference type="ARBA" id="ARBA00022692"/>
    </source>
</evidence>